<dbReference type="Gene3D" id="3.30.2350.10">
    <property type="entry name" value="Pseudouridine synthase"/>
    <property type="match status" value="1"/>
</dbReference>
<dbReference type="AlphaFoldDB" id="A0A645BT45"/>
<dbReference type="GO" id="GO:0003723">
    <property type="term" value="F:RNA binding"/>
    <property type="evidence" value="ECO:0007669"/>
    <property type="project" value="InterPro"/>
</dbReference>
<dbReference type="PANTHER" id="PTHR21600:SF44">
    <property type="entry name" value="RIBOSOMAL LARGE SUBUNIT PSEUDOURIDINE SYNTHASE D"/>
    <property type="match status" value="1"/>
</dbReference>
<dbReference type="SMART" id="SM00363">
    <property type="entry name" value="S4"/>
    <property type="match status" value="1"/>
</dbReference>
<comment type="caution">
    <text evidence="4">The sequence shown here is derived from an EMBL/GenBank/DDBJ whole genome shotgun (WGS) entry which is preliminary data.</text>
</comment>
<dbReference type="Gene3D" id="3.10.290.10">
    <property type="entry name" value="RNA-binding S4 domain"/>
    <property type="match status" value="1"/>
</dbReference>
<dbReference type="InterPro" id="IPR002942">
    <property type="entry name" value="S4_RNA-bd"/>
</dbReference>
<dbReference type="GO" id="GO:0160140">
    <property type="term" value="F:23S rRNA pseudouridine(1911/1915/1917) synthase activity"/>
    <property type="evidence" value="ECO:0007669"/>
    <property type="project" value="UniProtKB-EC"/>
</dbReference>
<dbReference type="Pfam" id="PF01479">
    <property type="entry name" value="S4"/>
    <property type="match status" value="1"/>
</dbReference>
<dbReference type="InterPro" id="IPR036986">
    <property type="entry name" value="S4_RNA-bd_sf"/>
</dbReference>
<dbReference type="InterPro" id="IPR050188">
    <property type="entry name" value="RluA_PseudoU_synthase"/>
</dbReference>
<evidence type="ECO:0000256" key="1">
    <source>
        <dbReference type="ARBA" id="ARBA00010876"/>
    </source>
</evidence>
<dbReference type="EC" id="5.4.99.23" evidence="4"/>
<dbReference type="InterPro" id="IPR006224">
    <property type="entry name" value="PsdUridine_synth_RluA-like_CS"/>
</dbReference>
<dbReference type="Pfam" id="PF00849">
    <property type="entry name" value="PseudoU_synth_2"/>
    <property type="match status" value="1"/>
</dbReference>
<reference evidence="4" key="1">
    <citation type="submission" date="2019-08" db="EMBL/GenBank/DDBJ databases">
        <authorList>
            <person name="Kucharzyk K."/>
            <person name="Murdoch R.W."/>
            <person name="Higgins S."/>
            <person name="Loffler F."/>
        </authorList>
    </citation>
    <scope>NUCLEOTIDE SEQUENCE</scope>
</reference>
<dbReference type="PANTHER" id="PTHR21600">
    <property type="entry name" value="MITOCHONDRIAL RNA PSEUDOURIDINE SYNTHASE"/>
    <property type="match status" value="1"/>
</dbReference>
<keyword evidence="2 4" id="KW-0413">Isomerase</keyword>
<organism evidence="4">
    <name type="scientific">bioreactor metagenome</name>
    <dbReference type="NCBI Taxonomy" id="1076179"/>
    <lineage>
        <taxon>unclassified sequences</taxon>
        <taxon>metagenomes</taxon>
        <taxon>ecological metagenomes</taxon>
    </lineage>
</organism>
<evidence type="ECO:0000259" key="3">
    <source>
        <dbReference type="SMART" id="SM00363"/>
    </source>
</evidence>
<proteinExistence type="inferred from homology"/>
<dbReference type="SUPFAM" id="SSF55174">
    <property type="entry name" value="Alpha-L RNA-binding motif"/>
    <property type="match status" value="1"/>
</dbReference>
<dbReference type="PROSITE" id="PS50889">
    <property type="entry name" value="S4"/>
    <property type="match status" value="1"/>
</dbReference>
<dbReference type="CDD" id="cd02869">
    <property type="entry name" value="PseudoU_synth_RluA_like"/>
    <property type="match status" value="1"/>
</dbReference>
<name>A0A645BT45_9ZZZZ</name>
<evidence type="ECO:0000256" key="2">
    <source>
        <dbReference type="ARBA" id="ARBA00023235"/>
    </source>
</evidence>
<dbReference type="InterPro" id="IPR020103">
    <property type="entry name" value="PsdUridine_synth_cat_dom_sf"/>
</dbReference>
<dbReference type="GO" id="GO:0000455">
    <property type="term" value="P:enzyme-directed rRNA pseudouridine synthesis"/>
    <property type="evidence" value="ECO:0007669"/>
    <property type="project" value="TreeGrafter"/>
</dbReference>
<evidence type="ECO:0000313" key="4">
    <source>
        <dbReference type="EMBL" id="MPM64964.1"/>
    </source>
</evidence>
<comment type="similarity">
    <text evidence="1">Belongs to the pseudouridine synthase RluA family.</text>
</comment>
<dbReference type="SUPFAM" id="SSF55120">
    <property type="entry name" value="Pseudouridine synthase"/>
    <property type="match status" value="1"/>
</dbReference>
<accession>A0A645BT45</accession>
<protein>
    <submittedName>
        <fullName evidence="4">Ribosomal large subunit pseudouridine synthase D</fullName>
        <ecNumber evidence="4">5.4.99.23</ecNumber>
    </submittedName>
</protein>
<dbReference type="InterPro" id="IPR006145">
    <property type="entry name" value="PsdUridine_synth_RsuA/RluA"/>
</dbReference>
<dbReference type="PROSITE" id="PS01129">
    <property type="entry name" value="PSI_RLU"/>
    <property type="match status" value="1"/>
</dbReference>
<dbReference type="NCBIfam" id="TIGR00005">
    <property type="entry name" value="rluA_subfam"/>
    <property type="match status" value="1"/>
</dbReference>
<dbReference type="CDD" id="cd00165">
    <property type="entry name" value="S4"/>
    <property type="match status" value="1"/>
</dbReference>
<gene>
    <name evidence="4" type="primary">rluD_41</name>
    <name evidence="4" type="ORF">SDC9_111856</name>
</gene>
<dbReference type="InterPro" id="IPR006225">
    <property type="entry name" value="PsdUridine_synth_RluC/D"/>
</dbReference>
<feature type="domain" description="RNA-binding S4" evidence="3">
    <location>
        <begin position="16"/>
        <end position="81"/>
    </location>
</feature>
<dbReference type="EMBL" id="VSSQ01020253">
    <property type="protein sequence ID" value="MPM64964.1"/>
    <property type="molecule type" value="Genomic_DNA"/>
</dbReference>
<sequence>MSETIRTFTVSGGQAGRLDKYLVECLPDLSRARIQNLIKDEKVTVSGKITTKTGHDVEPGDEVRIVIPPLQSSELIPEDIPLDIVFQNSDLVIINKPAGMVVHPAAGHYSGTLVHAALAAIPDLQGIGGEERPGIVHRLDKETSGLIVMAKNEKAHRWLQEQFKLRTVKKVYLALVDGKPPTPTGRIEAEIARDPSHRKKMAVVSDGRGRPAVTEYQTLEQFEEFTLIEAHPLTGRTHQIRLHLAFLGCPIVGDTIYGHKKASVELDRHFLHAARLSLLFPGEKELHTFEAPLPPELQKVLEEVRTK</sequence>